<accession>A0A7X0KTX6</accession>
<evidence type="ECO:0000256" key="5">
    <source>
        <dbReference type="ARBA" id="ARBA00023288"/>
    </source>
</evidence>
<dbReference type="AlphaFoldDB" id="A0A7X0KTX6"/>
<reference evidence="8 9" key="1">
    <citation type="submission" date="2020-08" db="EMBL/GenBank/DDBJ databases">
        <title>Sequencing the genomes of 1000 actinobacteria strains.</title>
        <authorList>
            <person name="Klenk H.-P."/>
        </authorList>
    </citation>
    <scope>NUCLEOTIDE SEQUENCE [LARGE SCALE GENOMIC DNA]</scope>
    <source>
        <strain evidence="8 9">DSM 12511</strain>
    </source>
</reference>
<proteinExistence type="predicted"/>
<feature type="chain" id="PRO_5038364470" evidence="6">
    <location>
        <begin position="28"/>
        <end position="363"/>
    </location>
</feature>
<keyword evidence="3 6" id="KW-0732">Signal</keyword>
<sequence length="363" mass="36944">MTMNTRRARSRHTALAALSLLAAGALALTSCASSAVTAGDTADDASTTDYVWTMVTDQAGLGDQGFNDLAKLGIDQSAEELGGKAQVLQSSDQSQYVTNLQQAVTTGSTVTTAVGYLLADAIVEVAQANPDSLFTIIDSEALDADGEPLANVAGVLYKEQEASFLTGIVAGLTTETDEIGFVGGMEIPAVLRFYSGFVAGVAAVNPDAVVTPAYVGSFGDSAKGKELALGFYDQGADIVMEVAGGSGIGVFDAAEELGSGNWVVSTDTCKIALAPENFLTSAVKDVAGTVLRENTAAVDGTFEGGTVQLGLADGAVGLCQENLDDISSDILDKVDAATAMITDGSLVPPATPEELEGFSAPTL</sequence>
<dbReference type="Pfam" id="PF02608">
    <property type="entry name" value="Bmp"/>
    <property type="match status" value="1"/>
</dbReference>
<evidence type="ECO:0000256" key="2">
    <source>
        <dbReference type="ARBA" id="ARBA00022475"/>
    </source>
</evidence>
<feature type="domain" description="ABC transporter substrate-binding protein PnrA-like" evidence="7">
    <location>
        <begin position="54"/>
        <end position="335"/>
    </location>
</feature>
<evidence type="ECO:0000313" key="8">
    <source>
        <dbReference type="EMBL" id="MBB6390544.1"/>
    </source>
</evidence>
<dbReference type="InterPro" id="IPR003760">
    <property type="entry name" value="PnrA-like"/>
</dbReference>
<evidence type="ECO:0000256" key="3">
    <source>
        <dbReference type="ARBA" id="ARBA00022729"/>
    </source>
</evidence>
<keyword evidence="2" id="KW-1003">Cell membrane</keyword>
<dbReference type="Proteomes" id="UP000537775">
    <property type="component" value="Unassembled WGS sequence"/>
</dbReference>
<dbReference type="PANTHER" id="PTHR34296:SF2">
    <property type="entry name" value="ABC TRANSPORTER GUANOSINE-BINDING PROTEIN NUPN"/>
    <property type="match status" value="1"/>
</dbReference>
<evidence type="ECO:0000259" key="7">
    <source>
        <dbReference type="Pfam" id="PF02608"/>
    </source>
</evidence>
<evidence type="ECO:0000313" key="9">
    <source>
        <dbReference type="Proteomes" id="UP000537775"/>
    </source>
</evidence>
<keyword evidence="4" id="KW-0472">Membrane</keyword>
<protein>
    <submittedName>
        <fullName evidence="8">Basic membrane protein A</fullName>
    </submittedName>
</protein>
<dbReference type="GO" id="GO:0005886">
    <property type="term" value="C:plasma membrane"/>
    <property type="evidence" value="ECO:0007669"/>
    <property type="project" value="UniProtKB-SubCell"/>
</dbReference>
<evidence type="ECO:0000256" key="1">
    <source>
        <dbReference type="ARBA" id="ARBA00004236"/>
    </source>
</evidence>
<evidence type="ECO:0000256" key="6">
    <source>
        <dbReference type="SAM" id="SignalP"/>
    </source>
</evidence>
<gene>
    <name evidence="8" type="ORF">HD594_000857</name>
</gene>
<name>A0A7X0KTX6_9MICO</name>
<organism evidence="8 9">
    <name type="scientific">Microbacterium thalassium</name>
    <dbReference type="NCBI Taxonomy" id="362649"/>
    <lineage>
        <taxon>Bacteria</taxon>
        <taxon>Bacillati</taxon>
        <taxon>Actinomycetota</taxon>
        <taxon>Actinomycetes</taxon>
        <taxon>Micrococcales</taxon>
        <taxon>Microbacteriaceae</taxon>
        <taxon>Microbacterium</taxon>
    </lineage>
</organism>
<dbReference type="PROSITE" id="PS51257">
    <property type="entry name" value="PROKAR_LIPOPROTEIN"/>
    <property type="match status" value="1"/>
</dbReference>
<comment type="caution">
    <text evidence="8">The sequence shown here is derived from an EMBL/GenBank/DDBJ whole genome shotgun (WGS) entry which is preliminary data.</text>
</comment>
<dbReference type="EMBL" id="JACHML010000001">
    <property type="protein sequence ID" value="MBB6390544.1"/>
    <property type="molecule type" value="Genomic_DNA"/>
</dbReference>
<dbReference type="Gene3D" id="3.40.50.2300">
    <property type="match status" value="2"/>
</dbReference>
<keyword evidence="9" id="KW-1185">Reference proteome</keyword>
<comment type="subcellular location">
    <subcellularLocation>
        <location evidence="1">Cell membrane</location>
    </subcellularLocation>
</comment>
<dbReference type="InterPro" id="IPR050957">
    <property type="entry name" value="BMP_lipoprotein"/>
</dbReference>
<dbReference type="PANTHER" id="PTHR34296">
    <property type="entry name" value="TRANSCRIPTIONAL ACTIVATOR PROTEIN MED"/>
    <property type="match status" value="1"/>
</dbReference>
<feature type="signal peptide" evidence="6">
    <location>
        <begin position="1"/>
        <end position="27"/>
    </location>
</feature>
<evidence type="ECO:0000256" key="4">
    <source>
        <dbReference type="ARBA" id="ARBA00023136"/>
    </source>
</evidence>
<keyword evidence="5" id="KW-0449">Lipoprotein</keyword>